<dbReference type="InterPro" id="IPR029058">
    <property type="entry name" value="AB_hydrolase_fold"/>
</dbReference>
<comment type="caution">
    <text evidence="5">The sequence shown here is derived from an EMBL/GenBank/DDBJ whole genome shotgun (WGS) entry which is preliminary data.</text>
</comment>
<gene>
    <name evidence="5" type="ORF">BJX66DRAFT_341425</name>
</gene>
<evidence type="ECO:0000256" key="3">
    <source>
        <dbReference type="RuleBase" id="RU361235"/>
    </source>
</evidence>
<dbReference type="Proteomes" id="UP001610563">
    <property type="component" value="Unassembled WGS sequence"/>
</dbReference>
<dbReference type="Gene3D" id="3.40.50.1820">
    <property type="entry name" value="alpha/beta hydrolase"/>
    <property type="match status" value="1"/>
</dbReference>
<evidence type="ECO:0000313" key="6">
    <source>
        <dbReference type="Proteomes" id="UP001610563"/>
    </source>
</evidence>
<evidence type="ECO:0000259" key="4">
    <source>
        <dbReference type="Pfam" id="PF00135"/>
    </source>
</evidence>
<dbReference type="InterPro" id="IPR002018">
    <property type="entry name" value="CarbesteraseB"/>
</dbReference>
<evidence type="ECO:0000256" key="1">
    <source>
        <dbReference type="ARBA" id="ARBA00005964"/>
    </source>
</evidence>
<comment type="similarity">
    <text evidence="1 3">Belongs to the type-B carboxylesterase/lipase family.</text>
</comment>
<feature type="domain" description="Carboxylesterase type B" evidence="4">
    <location>
        <begin position="11"/>
        <end position="469"/>
    </location>
</feature>
<dbReference type="PROSITE" id="PS00122">
    <property type="entry name" value="CARBOXYLESTERASE_B_1"/>
    <property type="match status" value="1"/>
</dbReference>
<dbReference type="Pfam" id="PF00135">
    <property type="entry name" value="COesterase"/>
    <property type="match status" value="1"/>
</dbReference>
<keyword evidence="2 3" id="KW-0378">Hydrolase</keyword>
<sequence>MTERIQHPLIGTVVGKAENGVAQFLGLKYASLTDRLSAPQICSNYSNVEIDATKIGPQVVSPPNGCDTEFRLFQQSLPCPTFHISDLHGLHLNITAPIGAKNLPVLVFIHGGGFAVGSNAWPQYNHARLVNLSVKKGLRIVAVGLNYRLGVAGFLTSEDLRAQGYKSNNGIRDQRVALQWVRRYIEGFGGNPNEVTLIGQSAGAAAILHLQAEDKLFTQLIAMSGTPLALRPVLPIAAEETYSHCLEALGIQNLSPEDQLKEVVHGPMSTLWAYIPPAIQLLPIIDNETVFEGPTYQALHAGPKEIEAILPGIRWCRRILLGDCKSDASIFAPLFASRQPGIASVFYESMARSLRSHPNTVKGLVKEYNITPDNADEVAWRGILEFASDIRFYAPVIALGDNWVGESYIYHFNEPNPWEGPWKGEANHLMDVVYLFQNFNEKLSPAQQKRAEQFAEHIVIFVKGKSPYPSRQSNKNGAMVYGGPTGATFVESATAQGFGRRDTIFTFAKTVGLDALNEALIRFLDGK</sequence>
<keyword evidence="6" id="KW-1185">Reference proteome</keyword>
<dbReference type="InterPro" id="IPR050309">
    <property type="entry name" value="Type-B_Carboxylest/Lipase"/>
</dbReference>
<dbReference type="PANTHER" id="PTHR11559">
    <property type="entry name" value="CARBOXYLESTERASE"/>
    <property type="match status" value="1"/>
</dbReference>
<evidence type="ECO:0000256" key="2">
    <source>
        <dbReference type="ARBA" id="ARBA00022801"/>
    </source>
</evidence>
<organism evidence="5 6">
    <name type="scientific">Aspergillus keveii</name>
    <dbReference type="NCBI Taxonomy" id="714993"/>
    <lineage>
        <taxon>Eukaryota</taxon>
        <taxon>Fungi</taxon>
        <taxon>Dikarya</taxon>
        <taxon>Ascomycota</taxon>
        <taxon>Pezizomycotina</taxon>
        <taxon>Eurotiomycetes</taxon>
        <taxon>Eurotiomycetidae</taxon>
        <taxon>Eurotiales</taxon>
        <taxon>Aspergillaceae</taxon>
        <taxon>Aspergillus</taxon>
        <taxon>Aspergillus subgen. Nidulantes</taxon>
    </lineage>
</organism>
<accession>A0ABR4FVF7</accession>
<name>A0ABR4FVF7_9EURO</name>
<dbReference type="SUPFAM" id="SSF53474">
    <property type="entry name" value="alpha/beta-Hydrolases"/>
    <property type="match status" value="1"/>
</dbReference>
<evidence type="ECO:0000313" key="5">
    <source>
        <dbReference type="EMBL" id="KAL2787235.1"/>
    </source>
</evidence>
<protein>
    <recommendedName>
        <fullName evidence="3">Carboxylic ester hydrolase</fullName>
        <ecNumber evidence="3">3.1.1.-</ecNumber>
    </recommendedName>
</protein>
<dbReference type="EMBL" id="JBFTWV010000101">
    <property type="protein sequence ID" value="KAL2787235.1"/>
    <property type="molecule type" value="Genomic_DNA"/>
</dbReference>
<proteinExistence type="inferred from homology"/>
<reference evidence="5 6" key="1">
    <citation type="submission" date="2024-07" db="EMBL/GenBank/DDBJ databases">
        <title>Section-level genome sequencing and comparative genomics of Aspergillus sections Usti and Cavernicolus.</title>
        <authorList>
            <consortium name="Lawrence Berkeley National Laboratory"/>
            <person name="Nybo J.L."/>
            <person name="Vesth T.C."/>
            <person name="Theobald S."/>
            <person name="Frisvad J.C."/>
            <person name="Larsen T.O."/>
            <person name="Kjaerboelling I."/>
            <person name="Rothschild-Mancinelli K."/>
            <person name="Lyhne E.K."/>
            <person name="Kogle M.E."/>
            <person name="Barry K."/>
            <person name="Clum A."/>
            <person name="Na H."/>
            <person name="Ledsgaard L."/>
            <person name="Lin J."/>
            <person name="Lipzen A."/>
            <person name="Kuo A."/>
            <person name="Riley R."/>
            <person name="Mondo S."/>
            <person name="Labutti K."/>
            <person name="Haridas S."/>
            <person name="Pangalinan J."/>
            <person name="Salamov A.A."/>
            <person name="Simmons B.A."/>
            <person name="Magnuson J.K."/>
            <person name="Chen J."/>
            <person name="Drula E."/>
            <person name="Henrissat B."/>
            <person name="Wiebenga A."/>
            <person name="Lubbers R.J."/>
            <person name="Gomes A.C."/>
            <person name="Makela M.R."/>
            <person name="Stajich J."/>
            <person name="Grigoriev I.V."/>
            <person name="Mortensen U.H."/>
            <person name="De Vries R.P."/>
            <person name="Baker S.E."/>
            <person name="Andersen M.R."/>
        </authorList>
    </citation>
    <scope>NUCLEOTIDE SEQUENCE [LARGE SCALE GENOMIC DNA]</scope>
    <source>
        <strain evidence="5 6">CBS 209.92</strain>
    </source>
</reference>
<dbReference type="InterPro" id="IPR019826">
    <property type="entry name" value="Carboxylesterase_B_AS"/>
</dbReference>
<dbReference type="EC" id="3.1.1.-" evidence="3"/>